<dbReference type="AlphaFoldDB" id="A0A380BPC1"/>
<accession>A0A380BPC1</accession>
<evidence type="ECO:0000313" key="2">
    <source>
        <dbReference type="Proteomes" id="UP000254893"/>
    </source>
</evidence>
<name>A0A380BPC1_SPHSI</name>
<dbReference type="EMBL" id="UGYW01000002">
    <property type="protein sequence ID" value="SUJ04621.1"/>
    <property type="molecule type" value="Genomic_DNA"/>
</dbReference>
<organism evidence="1 2">
    <name type="scientific">Sphingobacterium spiritivorum</name>
    <name type="common">Flavobacterium spiritivorum</name>
    <dbReference type="NCBI Taxonomy" id="258"/>
    <lineage>
        <taxon>Bacteria</taxon>
        <taxon>Pseudomonadati</taxon>
        <taxon>Bacteroidota</taxon>
        <taxon>Sphingobacteriia</taxon>
        <taxon>Sphingobacteriales</taxon>
        <taxon>Sphingobacteriaceae</taxon>
        <taxon>Sphingobacterium</taxon>
    </lineage>
</organism>
<evidence type="ECO:0008006" key="3">
    <source>
        <dbReference type="Google" id="ProtNLM"/>
    </source>
</evidence>
<sequence>MLVSLKMDIFSILKNTTLYMKSLNFFIAFLIATFAFQAKSLAQDKPTIPINTVVEKAQKLFQVYPIEKVHVHFDKPYYAVGDTLWFKTYLNRNLFEYDPSKITYVEVLNSRDSLIQTFKIPLKEGVGNGYFVLDPQFMVKDNYRFRAYTKWMANFDPVYFFNKIIPIGDAINNKVITNIEFKPNDNGTKTQAIVQFKDKTGKILSRSKVNWEAISGWETISKGKGETDDMGRITMNISAKDREILQSGELTVKVDGEKGQPPLVGNFLLKNAVWDVDVQFFPEGGDLIAGLAKNVGFKAVGSDGKGQKVTGRIVDSKNATITEFKDLGLGMGIFSMLPIAGEKYKASVKFENGQERTYTLPDVKTESVNLVFHKEADTTIQMGIVTSDTYFQKVQNQPYYILAVSNGQLCYAAQATLKNPSFLLTIPKNRFPNGIAQITLMKPDGTPISERLIYIQSDKLLDIKATADKQAYKPKDLVKLKLAIDNNGQKFPGSYSVAVVDETKVPYDDQEDLSIVSNFLLTSDIKGYVEKPNYYFDEKVANRLQALDALLMTQGFRRFSYPDIMTDKLPAINFLPEQGITISGVLRMNTGRTVQNAGLLLKIPAAGVSKDAYTDVNGKFKFENVVFPDSSKVTVNARSNDNYRSLVINMDQSYFPGIDKNNPYESNRIDNIDRSIAPYLDNSRKEYRTSVLLDEVAVTGVVKKVVSSKDFPSLSGLSMPEHRIDPSRLSGCNILTQCLTTVLTGITFDSQTLKYYVSRDYNAGGRIPVQFFLNGMPIDEASLNSINVPDIEGIEIFLRDELGTVSRMYQNNGVVSIYTKKEKKQPRMSLAQIESMLPKTNVIDMYPLGYIKERQFYLPKYDTPQRKAANDLRTTIYWNPNVTVTETGEIELEYYNADGNGNYKVVVEGMDKTGNVGRKVLIYQVK</sequence>
<evidence type="ECO:0000313" key="1">
    <source>
        <dbReference type="EMBL" id="SUJ04621.1"/>
    </source>
</evidence>
<reference evidence="1 2" key="1">
    <citation type="submission" date="2018-06" db="EMBL/GenBank/DDBJ databases">
        <authorList>
            <consortium name="Pathogen Informatics"/>
            <person name="Doyle S."/>
        </authorList>
    </citation>
    <scope>NUCLEOTIDE SEQUENCE [LARGE SCALE GENOMIC DNA]</scope>
    <source>
        <strain evidence="1 2">NCTC11388</strain>
    </source>
</reference>
<proteinExistence type="predicted"/>
<protein>
    <recommendedName>
        <fullName evidence="3">MG2 domain</fullName>
    </recommendedName>
</protein>
<gene>
    <name evidence="1" type="ORF">NCTC11388_01450</name>
</gene>
<dbReference type="Proteomes" id="UP000254893">
    <property type="component" value="Unassembled WGS sequence"/>
</dbReference>